<dbReference type="Proteomes" id="UP001066276">
    <property type="component" value="Chromosome 7"/>
</dbReference>
<evidence type="ECO:0000313" key="2">
    <source>
        <dbReference type="EMBL" id="KAJ1130670.1"/>
    </source>
</evidence>
<proteinExistence type="predicted"/>
<dbReference type="EMBL" id="JANPWB010000011">
    <property type="protein sequence ID" value="KAJ1130670.1"/>
    <property type="molecule type" value="Genomic_DNA"/>
</dbReference>
<name>A0AAV7PYC0_PLEWA</name>
<sequence>MQTVETAPSPTLGILNLILEGNKAIMVKIDWVDITVALLHQDMEKMREQLKDLGTRADHVVLGAHNSKLAEQERQLKHQEAKLADLEDITQE</sequence>
<accession>A0AAV7PYC0</accession>
<reference evidence="2" key="1">
    <citation type="journal article" date="2022" name="bioRxiv">
        <title>Sequencing and chromosome-scale assembly of the giantPleurodeles waltlgenome.</title>
        <authorList>
            <person name="Brown T."/>
            <person name="Elewa A."/>
            <person name="Iarovenko S."/>
            <person name="Subramanian E."/>
            <person name="Araus A.J."/>
            <person name="Petzold A."/>
            <person name="Susuki M."/>
            <person name="Suzuki K.-i.T."/>
            <person name="Hayashi T."/>
            <person name="Toyoda A."/>
            <person name="Oliveira C."/>
            <person name="Osipova E."/>
            <person name="Leigh N.D."/>
            <person name="Simon A."/>
            <person name="Yun M.H."/>
        </authorList>
    </citation>
    <scope>NUCLEOTIDE SEQUENCE</scope>
    <source>
        <strain evidence="2">20211129_DDA</strain>
        <tissue evidence="2">Liver</tissue>
    </source>
</reference>
<evidence type="ECO:0000313" key="3">
    <source>
        <dbReference type="Proteomes" id="UP001066276"/>
    </source>
</evidence>
<dbReference type="AlphaFoldDB" id="A0AAV7PYC0"/>
<organism evidence="2 3">
    <name type="scientific">Pleurodeles waltl</name>
    <name type="common">Iberian ribbed newt</name>
    <dbReference type="NCBI Taxonomy" id="8319"/>
    <lineage>
        <taxon>Eukaryota</taxon>
        <taxon>Metazoa</taxon>
        <taxon>Chordata</taxon>
        <taxon>Craniata</taxon>
        <taxon>Vertebrata</taxon>
        <taxon>Euteleostomi</taxon>
        <taxon>Amphibia</taxon>
        <taxon>Batrachia</taxon>
        <taxon>Caudata</taxon>
        <taxon>Salamandroidea</taxon>
        <taxon>Salamandridae</taxon>
        <taxon>Pleurodelinae</taxon>
        <taxon>Pleurodeles</taxon>
    </lineage>
</organism>
<feature type="coiled-coil region" evidence="1">
    <location>
        <begin position="36"/>
        <end position="89"/>
    </location>
</feature>
<keyword evidence="3" id="KW-1185">Reference proteome</keyword>
<evidence type="ECO:0000256" key="1">
    <source>
        <dbReference type="SAM" id="Coils"/>
    </source>
</evidence>
<protein>
    <submittedName>
        <fullName evidence="2">Uncharacterized protein</fullName>
    </submittedName>
</protein>
<gene>
    <name evidence="2" type="ORF">NDU88_009020</name>
</gene>
<comment type="caution">
    <text evidence="2">The sequence shown here is derived from an EMBL/GenBank/DDBJ whole genome shotgun (WGS) entry which is preliminary data.</text>
</comment>
<keyword evidence="1" id="KW-0175">Coiled coil</keyword>